<keyword evidence="3" id="KW-1185">Reference proteome</keyword>
<name>A0AAW2YWY7_9EUKA</name>
<sequence length="215" mass="24467">MTSHGTTPIPSPELNTTQNRSGCPDFKKFLRNNRTSELKWLQFKLVSSDGGQCEDYKCENLLESDASVYCTQKKDNTNIVIQISEANYFVLTHILIKAPETGYTNPVGTGLIFVFDHPPDVDSTSCFDDMTANKYRQFMRNKINSNNGLSELDPALFFDLHDGWYTLQKLPIPRFGRYILIKLIRSRNLGDNIDVQYIGFKGFIGSHTFGYAELI</sequence>
<gene>
    <name evidence="2" type="ORF">AKO1_012490</name>
</gene>
<reference evidence="2 3" key="1">
    <citation type="submission" date="2024-03" db="EMBL/GenBank/DDBJ databases">
        <title>The Acrasis kona genome and developmental transcriptomes reveal deep origins of eukaryotic multicellular pathways.</title>
        <authorList>
            <person name="Sheikh S."/>
            <person name="Fu C.-J."/>
            <person name="Brown M.W."/>
            <person name="Baldauf S.L."/>
        </authorList>
    </citation>
    <scope>NUCLEOTIDE SEQUENCE [LARGE SCALE GENOMIC DNA]</scope>
    <source>
        <strain evidence="2 3">ATCC MYA-3509</strain>
    </source>
</reference>
<accession>A0AAW2YWY7</accession>
<feature type="region of interest" description="Disordered" evidence="1">
    <location>
        <begin position="1"/>
        <end position="22"/>
    </location>
</feature>
<dbReference type="AlphaFoldDB" id="A0AAW2YWY7"/>
<organism evidence="2 3">
    <name type="scientific">Acrasis kona</name>
    <dbReference type="NCBI Taxonomy" id="1008807"/>
    <lineage>
        <taxon>Eukaryota</taxon>
        <taxon>Discoba</taxon>
        <taxon>Heterolobosea</taxon>
        <taxon>Tetramitia</taxon>
        <taxon>Eutetramitia</taxon>
        <taxon>Acrasidae</taxon>
        <taxon>Acrasis</taxon>
    </lineage>
</organism>
<dbReference type="EMBL" id="JAOPGA020000780">
    <property type="protein sequence ID" value="KAL0481614.1"/>
    <property type="molecule type" value="Genomic_DNA"/>
</dbReference>
<proteinExistence type="predicted"/>
<evidence type="ECO:0000313" key="2">
    <source>
        <dbReference type="EMBL" id="KAL0481614.1"/>
    </source>
</evidence>
<evidence type="ECO:0000256" key="1">
    <source>
        <dbReference type="SAM" id="MobiDB-lite"/>
    </source>
</evidence>
<protein>
    <submittedName>
        <fullName evidence="2">Uncharacterized protein</fullName>
    </submittedName>
</protein>
<dbReference type="Proteomes" id="UP001431209">
    <property type="component" value="Unassembled WGS sequence"/>
</dbReference>
<evidence type="ECO:0000313" key="3">
    <source>
        <dbReference type="Proteomes" id="UP001431209"/>
    </source>
</evidence>
<feature type="compositionally biased region" description="Polar residues" evidence="1">
    <location>
        <begin position="1"/>
        <end position="21"/>
    </location>
</feature>
<comment type="caution">
    <text evidence="2">The sequence shown here is derived from an EMBL/GenBank/DDBJ whole genome shotgun (WGS) entry which is preliminary data.</text>
</comment>